<name>A0ABW6KEV4_9BACI</name>
<comment type="subcellular location">
    <subcellularLocation>
        <location evidence="1">Cell envelope</location>
    </subcellularLocation>
</comment>
<organism evidence="4 5">
    <name type="scientific">Cytobacillus spartinae</name>
    <dbReference type="NCBI Taxonomy" id="3299023"/>
    <lineage>
        <taxon>Bacteria</taxon>
        <taxon>Bacillati</taxon>
        <taxon>Bacillota</taxon>
        <taxon>Bacilli</taxon>
        <taxon>Bacillales</taxon>
        <taxon>Bacillaceae</taxon>
        <taxon>Cytobacillus</taxon>
    </lineage>
</organism>
<dbReference type="InterPro" id="IPR042229">
    <property type="entry name" value="Listeria/Bacterioides_rpt_sf"/>
</dbReference>
<protein>
    <submittedName>
        <fullName evidence="4">InlB B-repeat-containing protein</fullName>
    </submittedName>
</protein>
<dbReference type="SMART" id="SM00060">
    <property type="entry name" value="FN3"/>
    <property type="match status" value="1"/>
</dbReference>
<dbReference type="InterPro" id="IPR036116">
    <property type="entry name" value="FN3_sf"/>
</dbReference>
<dbReference type="SUPFAM" id="SSF49265">
    <property type="entry name" value="Fibronectin type III"/>
    <property type="match status" value="1"/>
</dbReference>
<evidence type="ECO:0000259" key="2">
    <source>
        <dbReference type="PROSITE" id="PS50268"/>
    </source>
</evidence>
<dbReference type="InterPro" id="IPR013783">
    <property type="entry name" value="Ig-like_fold"/>
</dbReference>
<gene>
    <name evidence="4" type="ORF">ACFYKX_14365</name>
</gene>
<evidence type="ECO:0000259" key="3">
    <source>
        <dbReference type="PROSITE" id="PS50853"/>
    </source>
</evidence>
<reference evidence="4 5" key="1">
    <citation type="submission" date="2024-08" db="EMBL/GenBank/DDBJ databases">
        <title>Two novel Cytobacillus novel species.</title>
        <authorList>
            <person name="Liu G."/>
        </authorList>
    </citation>
    <scope>NUCLEOTIDE SEQUENCE [LARGE SCALE GENOMIC DNA]</scope>
    <source>
        <strain evidence="4 5">FJAT-54145</strain>
    </source>
</reference>
<dbReference type="EMBL" id="JBIACK010000007">
    <property type="protein sequence ID" value="MFE8701780.1"/>
    <property type="molecule type" value="Genomic_DNA"/>
</dbReference>
<dbReference type="NCBIfam" id="TIGR02543">
    <property type="entry name" value="List_Bact_rpt"/>
    <property type="match status" value="8"/>
</dbReference>
<evidence type="ECO:0000256" key="1">
    <source>
        <dbReference type="ARBA" id="ARBA00004196"/>
    </source>
</evidence>
<accession>A0ABW6KEV4</accession>
<dbReference type="Pfam" id="PF09479">
    <property type="entry name" value="Flg_new"/>
    <property type="match status" value="8"/>
</dbReference>
<feature type="non-terminal residue" evidence="4">
    <location>
        <position position="1508"/>
    </location>
</feature>
<dbReference type="Proteomes" id="UP001601059">
    <property type="component" value="Unassembled WGS sequence"/>
</dbReference>
<feature type="domain" description="Fibronectin type-III" evidence="3">
    <location>
        <begin position="329"/>
        <end position="436"/>
    </location>
</feature>
<keyword evidence="5" id="KW-1185">Reference proteome</keyword>
<dbReference type="PROSITE" id="PS50268">
    <property type="entry name" value="CADHERIN_2"/>
    <property type="match status" value="1"/>
</dbReference>
<evidence type="ECO:0000313" key="4">
    <source>
        <dbReference type="EMBL" id="MFE8701780.1"/>
    </source>
</evidence>
<comment type="caution">
    <text evidence="4">The sequence shown here is derived from an EMBL/GenBank/DDBJ whole genome shotgun (WGS) entry which is preliminary data.</text>
</comment>
<dbReference type="InterPro" id="IPR002126">
    <property type="entry name" value="Cadherin-like_dom"/>
</dbReference>
<dbReference type="RefSeq" id="WP_389361750.1">
    <property type="nucleotide sequence ID" value="NZ_JBIACK010000007.1"/>
</dbReference>
<dbReference type="Gene3D" id="2.60.40.10">
    <property type="entry name" value="Immunoglobulins"/>
    <property type="match status" value="1"/>
</dbReference>
<evidence type="ECO:0000313" key="5">
    <source>
        <dbReference type="Proteomes" id="UP001601059"/>
    </source>
</evidence>
<sequence>MKKFFGKIATMILCIFLFSNNFILGLPSAKAANTSITVPAGQEVSLFSSDLGYEGSYAAVYFESVPSNGGQLGYVNYSNAICAGCSYFKSDVDNGMIKFRAPAEGVFHFKVRWQSGRNVPGTKVAPYTEEIIITITALNPAPTDISLNNTKAPGGFSGFRIANLRSTDYNNDHNTFSIHNDPDSLFEIVTVNSIQQLRLMSGKFLAAGETATVGVRATDSANNTYDETFTIKGVMAEAFTVAPNETYSFTWTGDIVPESETLPAELGYVVIPYEGTDYPLPIEVWKDDTVKYTTPSTSGTDTFIIGDKYYVVTIENTTPTDSILPVVGNSGTITNSNLSTVGVTLSWTKATDNATSEGDLEYQVYQSSSNNISNLSDIEVGNGTALGTGFVKDITSFNVTGLNPGETYYFNVIVRDAAGNKSTYTMQSITTPTLNQAPTDISLSNSTVNQSSGTNAVVGTFSTTDDSGSYTYSLVNGDGDTNNSLFNISNSDLRTNNTTAMTPGTYSVRVRTTDNSGLTFEKDFTITLISSNTAPMIKSGDISLPLFTSEDVTSNPILIRSILLGADYADEDSGAFSGVAISSSQGAGTWEYSMQDGTVWNELGTLSETHALLLSGNSYLRYVPNGKFGETATVEFRAWDQTDGSSEGSYQNITTNGGQTAFSANQALAKIVVSDVNDAPVLVSSNPTLTSIREDDRNNSGQSVFSFLGLSVTDVDSGAQKGIAITSKSGTGTWQFSTDGGAVWTNIGQANNNAALLLYDTNLVRFIPGSGSGGSTASLGYRAWDRTVGSVGGTMDISVNGGNTPFSVASDTATIHIQNIYTITFDKNGGDVDTNPVSKTALPGGSVGTLPSEPTRVGYKFMSWNTESNGSGDTFTPSTEVMGDQTVYAQWTPNTYEVTFNPIGGQVTSSSQIKLYDSIYGKGANGTSSDSLPIPTRVGYDFSGWFTQTGGAGVEVTNTTLVNTASDHTLYAHWTAKQYTVTFDAGDGEITTTSQSKLFGSMYGKGSNGTTDDTLPTPTRHGYNFAGWYSQADGAGVEVTNTTPVNMASDHTLYAHWTAKPYTVTFDAGDGTVTTTTQTKLFGSTYGKGSDGTSNESLPVPTRTGYAFVGWYDNNGFTGSAITNQSEVTIANNHTLYAKWEVNYYNVTYNANGSTGGFPPNVTSHAYGSVVTVSGKGDLEKTGYTFTGWNAEANGSGTPYAASTAFPMGTNHVTLYAQWIANTYDVTFDAGGGNVTPTIQTKLYDSTYGKQSDGSEEVLPIPTKVGYDFVGWYSQADGAGVEVTNITPVNIPSDHTLYAHWTAKPYTVTFDAGDGTVTTTTQTKLFGSTYGKGSDGTSNESLPTPTRTGYAFAGWYDNDGFTGSAITNQSEVTIANNHTLYAKWEVNSYNVTYNANGSTGGFPPNVTSHAYGSVVTVSGKGDLEKTGYTFTGWNAEANGSGTPYAASTAFPMGTNHVTLYAQWIANTYDVTFDAGGGNVTPTIQTKLYDSTYGKQSDGSEEVLPIPTK</sequence>
<proteinExistence type="predicted"/>
<dbReference type="InterPro" id="IPR003961">
    <property type="entry name" value="FN3_dom"/>
</dbReference>
<dbReference type="PROSITE" id="PS50853">
    <property type="entry name" value="FN3"/>
    <property type="match status" value="1"/>
</dbReference>
<dbReference type="InterPro" id="IPR013378">
    <property type="entry name" value="InlB-like_B-rpt"/>
</dbReference>
<feature type="domain" description="Cadherin" evidence="2">
    <location>
        <begin position="440"/>
        <end position="547"/>
    </location>
</feature>
<dbReference type="Gene3D" id="2.60.40.4270">
    <property type="entry name" value="Listeria-Bacteroides repeat domain"/>
    <property type="match status" value="8"/>
</dbReference>